<name>A0ACB5U8M4_AMBMO</name>
<dbReference type="Proteomes" id="UP001165064">
    <property type="component" value="Unassembled WGS sequence"/>
</dbReference>
<reference evidence="1" key="1">
    <citation type="submission" date="2023-04" db="EMBL/GenBank/DDBJ databases">
        <title>Ambrosiozyma monospora NBRC 10751.</title>
        <authorList>
            <person name="Ichikawa N."/>
            <person name="Sato H."/>
            <person name="Tonouchi N."/>
        </authorList>
    </citation>
    <scope>NUCLEOTIDE SEQUENCE</scope>
    <source>
        <strain evidence="1">NBRC 10751</strain>
    </source>
</reference>
<evidence type="ECO:0000313" key="1">
    <source>
        <dbReference type="EMBL" id="GMF04891.1"/>
    </source>
</evidence>
<sequence>MGIPSEDVENSIHVGITTSDSSNQRINHEETNDTGLDTYENEVAIVSSEVVLTSALHNKFAGSNSDVLLSDYQLSRYDPLSSVSELCFESDEDEPDISTFGSVMSTNTYRAYKEWVIESEFFCSCFSPSYIYKPAGKYVKVKILDFELLQSLFLETTGEGLTSTGYFLCFDLELENDNNFGKFDENDFNMASAVYKQLVQLVELGVDGSRIQSHESGFKNDSIFLTSLDSVSLFDDCSENESVLSQLDELFPLVHRIKKTCIKTNMVHSCPGTEPYFFMEPDSDDETITESVELMDQSGETIVE</sequence>
<gene>
    <name evidence="1" type="ORF">Amon02_001213300</name>
</gene>
<evidence type="ECO:0000313" key="2">
    <source>
        <dbReference type="Proteomes" id="UP001165064"/>
    </source>
</evidence>
<organism evidence="1 2">
    <name type="scientific">Ambrosiozyma monospora</name>
    <name type="common">Yeast</name>
    <name type="synonym">Endomycopsis monosporus</name>
    <dbReference type="NCBI Taxonomy" id="43982"/>
    <lineage>
        <taxon>Eukaryota</taxon>
        <taxon>Fungi</taxon>
        <taxon>Dikarya</taxon>
        <taxon>Ascomycota</taxon>
        <taxon>Saccharomycotina</taxon>
        <taxon>Pichiomycetes</taxon>
        <taxon>Pichiales</taxon>
        <taxon>Pichiaceae</taxon>
        <taxon>Ambrosiozyma</taxon>
    </lineage>
</organism>
<accession>A0ACB5U8M4</accession>
<protein>
    <submittedName>
        <fullName evidence="1">Unnamed protein product</fullName>
    </submittedName>
</protein>
<keyword evidence="2" id="KW-1185">Reference proteome</keyword>
<proteinExistence type="predicted"/>
<comment type="caution">
    <text evidence="1">The sequence shown here is derived from an EMBL/GenBank/DDBJ whole genome shotgun (WGS) entry which is preliminary data.</text>
</comment>
<dbReference type="EMBL" id="BSXS01014076">
    <property type="protein sequence ID" value="GMF04891.1"/>
    <property type="molecule type" value="Genomic_DNA"/>
</dbReference>